<feature type="transmembrane region" description="Helical" evidence="1">
    <location>
        <begin position="49"/>
        <end position="67"/>
    </location>
</feature>
<evidence type="ECO:0000313" key="2">
    <source>
        <dbReference type="EMBL" id="KOH42795.1"/>
    </source>
</evidence>
<evidence type="ECO:0000256" key="1">
    <source>
        <dbReference type="SAM" id="Phobius"/>
    </source>
</evidence>
<evidence type="ECO:0000313" key="3">
    <source>
        <dbReference type="Proteomes" id="UP000036958"/>
    </source>
</evidence>
<dbReference type="AlphaFoldDB" id="A0A0L8V2R5"/>
<sequence length="114" mass="13486">MDKKNQEERLIKNLMKHSLTKMPFEDFEARMMDRIHQEKRQQESVTNNIRFAWMFFFVGLFLGLGITNMTANLSVQLYGISLKQVTLIIQIGIALVLLFQFEKLLDLSFRKKKT</sequence>
<keyword evidence="1" id="KW-0472">Membrane</keyword>
<keyword evidence="3" id="KW-1185">Reference proteome</keyword>
<accession>A0A0L8V2R5</accession>
<reference evidence="3" key="1">
    <citation type="submission" date="2015-07" db="EMBL/GenBank/DDBJ databases">
        <title>Genome sequencing of Sunxiuqinia dokdonensis strain SK.</title>
        <authorList>
            <person name="Ahn S."/>
            <person name="Kim B.-C."/>
        </authorList>
    </citation>
    <scope>NUCLEOTIDE SEQUENCE [LARGE SCALE GENOMIC DNA]</scope>
    <source>
        <strain evidence="3">SK</strain>
    </source>
</reference>
<protein>
    <submittedName>
        <fullName evidence="2">Uncharacterized protein</fullName>
    </submittedName>
</protein>
<name>A0A0L8V2R5_9BACT</name>
<dbReference type="EMBL" id="LGIA01000210">
    <property type="protein sequence ID" value="KOH42795.1"/>
    <property type="molecule type" value="Genomic_DNA"/>
</dbReference>
<feature type="transmembrane region" description="Helical" evidence="1">
    <location>
        <begin position="87"/>
        <end position="105"/>
    </location>
</feature>
<organism evidence="2 3">
    <name type="scientific">Sunxiuqinia dokdonensis</name>
    <dbReference type="NCBI Taxonomy" id="1409788"/>
    <lineage>
        <taxon>Bacteria</taxon>
        <taxon>Pseudomonadati</taxon>
        <taxon>Bacteroidota</taxon>
        <taxon>Bacteroidia</taxon>
        <taxon>Marinilabiliales</taxon>
        <taxon>Prolixibacteraceae</taxon>
        <taxon>Sunxiuqinia</taxon>
    </lineage>
</organism>
<proteinExistence type="predicted"/>
<dbReference type="RefSeq" id="WP_053188224.1">
    <property type="nucleotide sequence ID" value="NZ_LGIA01000210.1"/>
</dbReference>
<keyword evidence="1" id="KW-0812">Transmembrane</keyword>
<comment type="caution">
    <text evidence="2">The sequence shown here is derived from an EMBL/GenBank/DDBJ whole genome shotgun (WGS) entry which is preliminary data.</text>
</comment>
<keyword evidence="1" id="KW-1133">Transmembrane helix</keyword>
<dbReference type="OrthoDB" id="710438at2"/>
<gene>
    <name evidence="2" type="ORF">NC99_43520</name>
</gene>
<dbReference type="Proteomes" id="UP000036958">
    <property type="component" value="Unassembled WGS sequence"/>
</dbReference>